<dbReference type="Pfam" id="PF04306">
    <property type="entry name" value="DUF456"/>
    <property type="match status" value="1"/>
</dbReference>
<feature type="transmembrane region" description="Helical" evidence="1">
    <location>
        <begin position="49"/>
        <end position="72"/>
    </location>
</feature>
<evidence type="ECO:0000313" key="3">
    <source>
        <dbReference type="Proteomes" id="UP000001572"/>
    </source>
</evidence>
<dbReference type="eggNOG" id="COG2839">
    <property type="taxonomic scope" value="Bacteria"/>
</dbReference>
<reference evidence="3" key="1">
    <citation type="journal article" date="2016" name="Genome Announc.">
        <title>Complete genome sequence of Alkaliphilus metalliredigens strain QYMF, an alkaliphilic and metal-reducing bacterium isolated from borax-contaminated leachate ponds.</title>
        <authorList>
            <person name="Hwang C."/>
            <person name="Copeland A."/>
            <person name="Lucas S."/>
            <person name="Lapidus A."/>
            <person name="Barry K."/>
            <person name="Detter J.C."/>
            <person name="Glavina Del Rio T."/>
            <person name="Hammon N."/>
            <person name="Israni S."/>
            <person name="Dalin E."/>
            <person name="Tice H."/>
            <person name="Pitluck S."/>
            <person name="Chertkov O."/>
            <person name="Brettin T."/>
            <person name="Bruce D."/>
            <person name="Han C."/>
            <person name="Schmutz J."/>
            <person name="Larimer F."/>
            <person name="Land M.L."/>
            <person name="Hauser L."/>
            <person name="Kyrpides N."/>
            <person name="Mikhailova N."/>
            <person name="Ye Q."/>
            <person name="Zhou J."/>
            <person name="Richardson P."/>
            <person name="Fields M.W."/>
        </authorList>
    </citation>
    <scope>NUCLEOTIDE SEQUENCE [LARGE SCALE GENOMIC DNA]</scope>
    <source>
        <strain evidence="3">QYMF</strain>
    </source>
</reference>
<evidence type="ECO:0008006" key="4">
    <source>
        <dbReference type="Google" id="ProtNLM"/>
    </source>
</evidence>
<dbReference type="EMBL" id="CP000724">
    <property type="protein sequence ID" value="ABR49761.1"/>
    <property type="molecule type" value="Genomic_DNA"/>
</dbReference>
<sequence length="160" mass="17102">MENIYLILSTILILLGVAGIFMPALPGPILVLAGVFLYSYGTEFTVITLHWLVIFGILTLFSIIFDYVASFFTTKKFGASQLGVMGMIIGGIIGFFLLSIIGLIIGQVIGTFTGEVLSGKSLKSSLRIGGAAFFGYVLSIVVNVTIIGIMIGLFVFKVMS</sequence>
<evidence type="ECO:0000256" key="1">
    <source>
        <dbReference type="SAM" id="Phobius"/>
    </source>
</evidence>
<keyword evidence="1" id="KW-0812">Transmembrane</keyword>
<dbReference type="STRING" id="293826.Amet_3639"/>
<name>A6TU93_ALKMQ</name>
<keyword evidence="3" id="KW-1185">Reference proteome</keyword>
<dbReference type="KEGG" id="amt:Amet_3639"/>
<keyword evidence="1" id="KW-1133">Transmembrane helix</keyword>
<dbReference type="HOGENOM" id="CLU_109297_0_1_9"/>
<gene>
    <name evidence="2" type="ordered locus">Amet_3639</name>
</gene>
<dbReference type="Proteomes" id="UP000001572">
    <property type="component" value="Chromosome"/>
</dbReference>
<keyword evidence="1" id="KW-0472">Membrane</keyword>
<dbReference type="PANTHER" id="PTHR39165">
    <property type="entry name" value="IG HYPOTHETICAL 17883"/>
    <property type="match status" value="1"/>
</dbReference>
<protein>
    <recommendedName>
        <fullName evidence="4">DUF456 domain-containing protein</fullName>
    </recommendedName>
</protein>
<feature type="transmembrane region" description="Helical" evidence="1">
    <location>
        <begin position="84"/>
        <end position="113"/>
    </location>
</feature>
<proteinExistence type="predicted"/>
<accession>A6TU93</accession>
<dbReference type="RefSeq" id="WP_012064721.1">
    <property type="nucleotide sequence ID" value="NC_009633.1"/>
</dbReference>
<feature type="transmembrane region" description="Helical" evidence="1">
    <location>
        <begin position="133"/>
        <end position="156"/>
    </location>
</feature>
<organism evidence="2 3">
    <name type="scientific">Alkaliphilus metalliredigens (strain QYMF)</name>
    <dbReference type="NCBI Taxonomy" id="293826"/>
    <lineage>
        <taxon>Bacteria</taxon>
        <taxon>Bacillati</taxon>
        <taxon>Bacillota</taxon>
        <taxon>Clostridia</taxon>
        <taxon>Peptostreptococcales</taxon>
        <taxon>Natronincolaceae</taxon>
        <taxon>Alkaliphilus</taxon>
    </lineage>
</organism>
<evidence type="ECO:0000313" key="2">
    <source>
        <dbReference type="EMBL" id="ABR49761.1"/>
    </source>
</evidence>
<dbReference type="PANTHER" id="PTHR39165:SF1">
    <property type="entry name" value="DUF456 DOMAIN-CONTAINING PROTEIN"/>
    <property type="match status" value="1"/>
</dbReference>
<dbReference type="InterPro" id="IPR007403">
    <property type="entry name" value="DUF456"/>
</dbReference>
<dbReference type="AlphaFoldDB" id="A6TU93"/>